<dbReference type="PROSITE" id="PS50893">
    <property type="entry name" value="ABC_TRANSPORTER_2"/>
    <property type="match status" value="2"/>
</dbReference>
<evidence type="ECO:0000313" key="7">
    <source>
        <dbReference type="Proteomes" id="UP001059617"/>
    </source>
</evidence>
<reference evidence="6" key="2">
    <citation type="submission" date="2022-09" db="EMBL/GenBank/DDBJ databases">
        <title>Biosynthetic gene clusters of Dactylosporangioum fulvum.</title>
        <authorList>
            <person name="Caradec T."/>
        </authorList>
    </citation>
    <scope>NUCLEOTIDE SEQUENCE</scope>
    <source>
        <strain evidence="6">NRRL B-16292</strain>
    </source>
</reference>
<organism evidence="6 7">
    <name type="scientific">Dactylosporangium fulvum</name>
    <dbReference type="NCBI Taxonomy" id="53359"/>
    <lineage>
        <taxon>Bacteria</taxon>
        <taxon>Bacillati</taxon>
        <taxon>Actinomycetota</taxon>
        <taxon>Actinomycetes</taxon>
        <taxon>Micromonosporales</taxon>
        <taxon>Micromonosporaceae</taxon>
        <taxon>Dactylosporangium</taxon>
    </lineage>
</organism>
<dbReference type="InterPro" id="IPR013563">
    <property type="entry name" value="Oligopep_ABC_C"/>
</dbReference>
<feature type="domain" description="ABC transporter" evidence="5">
    <location>
        <begin position="5"/>
        <end position="255"/>
    </location>
</feature>
<dbReference type="SUPFAM" id="SSF52540">
    <property type="entry name" value="P-loop containing nucleoside triphosphate hydrolases"/>
    <property type="match status" value="2"/>
</dbReference>
<evidence type="ECO:0000256" key="1">
    <source>
        <dbReference type="ARBA" id="ARBA00005417"/>
    </source>
</evidence>
<evidence type="ECO:0000313" key="6">
    <source>
        <dbReference type="EMBL" id="UWP86827.1"/>
    </source>
</evidence>
<dbReference type="GO" id="GO:0005524">
    <property type="term" value="F:ATP binding"/>
    <property type="evidence" value="ECO:0007669"/>
    <property type="project" value="UniProtKB-KW"/>
</dbReference>
<dbReference type="RefSeq" id="WP_259866396.1">
    <property type="nucleotide sequence ID" value="NZ_BAAAST010000004.1"/>
</dbReference>
<dbReference type="InterPro" id="IPR050319">
    <property type="entry name" value="ABC_transp_ATP-bind"/>
</dbReference>
<dbReference type="InterPro" id="IPR027417">
    <property type="entry name" value="P-loop_NTPase"/>
</dbReference>
<evidence type="ECO:0000256" key="3">
    <source>
        <dbReference type="ARBA" id="ARBA00022741"/>
    </source>
</evidence>
<dbReference type="NCBIfam" id="NF008453">
    <property type="entry name" value="PRK11308.1"/>
    <property type="match status" value="2"/>
</dbReference>
<gene>
    <name evidence="6" type="ORF">Dfulv_22325</name>
</gene>
<evidence type="ECO:0000256" key="4">
    <source>
        <dbReference type="ARBA" id="ARBA00022840"/>
    </source>
</evidence>
<dbReference type="PROSITE" id="PS00211">
    <property type="entry name" value="ABC_TRANSPORTER_1"/>
    <property type="match status" value="2"/>
</dbReference>
<dbReference type="InterPro" id="IPR003593">
    <property type="entry name" value="AAA+_ATPase"/>
</dbReference>
<protein>
    <submittedName>
        <fullName evidence="6">ABC transporter ATP-binding protein</fullName>
    </submittedName>
</protein>
<dbReference type="EMBL" id="CP073720">
    <property type="protein sequence ID" value="UWP86827.1"/>
    <property type="molecule type" value="Genomic_DNA"/>
</dbReference>
<dbReference type="CDD" id="cd03257">
    <property type="entry name" value="ABC_NikE_OppD_transporters"/>
    <property type="match status" value="2"/>
</dbReference>
<comment type="similarity">
    <text evidence="1">Belongs to the ABC transporter superfamily.</text>
</comment>
<dbReference type="Proteomes" id="UP001059617">
    <property type="component" value="Chromosome"/>
</dbReference>
<sequence length="545" mass="58817">MTDLLTIENLTVEYRLARRRVRAVADLELSVKPGETLALVGESGSGKSTIAHTIMGALPPSATISAGRIRFDGLDLARLSQRRFNGIRGRSLGFIPQDPMVSLNPLHRVGRQVSESIRIHTGTPRREAERRAVELLERVGLPDPATRARQFPHELSGGMRQRVLIAAALAGQPKLLVADEPTTALDVTVQKVILDDLADLARSSGIAVLLITHDLAVAADRAHHIAVLKDGRLVEYGTPGTVLGRPEHPYTQALISSVPSLSAPARPAAVRVAAGTGDDRPAVPLVRVEAVSKEFRLPNRDRLRAVDDVSLTIGKGEAVGLVGESGSGKSTLARLVLGLTRPDAGQVGFDGTDIGRFGRADLRVLHRRAQLIYQNPYASLNPRLTVREIVAEPLDGFGIGDRASRRERVHELLDQVGLAGDFETRRPAELSGGQRQRVAIARALAPAPDLLVCDEPVSALDVSIQAQILRLLTDLRQELGLSLLFISHDLAVIRAVADRVAVMKSGRVVEFGDADQVFLRPEHEYTKLLLDAIPGRALAERSVAT</sequence>
<accession>A0ABY5W9S6</accession>
<dbReference type="PANTHER" id="PTHR43776">
    <property type="entry name" value="TRANSPORT ATP-BINDING PROTEIN"/>
    <property type="match status" value="1"/>
</dbReference>
<dbReference type="Gene3D" id="3.40.50.300">
    <property type="entry name" value="P-loop containing nucleotide triphosphate hydrolases"/>
    <property type="match status" value="2"/>
</dbReference>
<dbReference type="SMART" id="SM00382">
    <property type="entry name" value="AAA"/>
    <property type="match status" value="2"/>
</dbReference>
<feature type="domain" description="ABC transporter" evidence="5">
    <location>
        <begin position="286"/>
        <end position="530"/>
    </location>
</feature>
<dbReference type="PANTHER" id="PTHR43776:SF7">
    <property type="entry name" value="D,D-DIPEPTIDE TRANSPORT ATP-BINDING PROTEIN DDPF-RELATED"/>
    <property type="match status" value="1"/>
</dbReference>
<reference evidence="6" key="1">
    <citation type="submission" date="2021-04" db="EMBL/GenBank/DDBJ databases">
        <authorList>
            <person name="Hartkoorn R.C."/>
            <person name="Beaudoing E."/>
            <person name="Hot D."/>
        </authorList>
    </citation>
    <scope>NUCLEOTIDE SEQUENCE</scope>
    <source>
        <strain evidence="6">NRRL B-16292</strain>
    </source>
</reference>
<evidence type="ECO:0000259" key="5">
    <source>
        <dbReference type="PROSITE" id="PS50893"/>
    </source>
</evidence>
<dbReference type="InterPro" id="IPR017871">
    <property type="entry name" value="ABC_transporter-like_CS"/>
</dbReference>
<evidence type="ECO:0000256" key="2">
    <source>
        <dbReference type="ARBA" id="ARBA00022448"/>
    </source>
</evidence>
<name>A0ABY5W9S6_9ACTN</name>
<dbReference type="Pfam" id="PF08352">
    <property type="entry name" value="oligo_HPY"/>
    <property type="match status" value="2"/>
</dbReference>
<keyword evidence="2" id="KW-0813">Transport</keyword>
<keyword evidence="4 6" id="KW-0067">ATP-binding</keyword>
<dbReference type="Pfam" id="PF00005">
    <property type="entry name" value="ABC_tran"/>
    <property type="match status" value="2"/>
</dbReference>
<proteinExistence type="inferred from homology"/>
<dbReference type="InterPro" id="IPR003439">
    <property type="entry name" value="ABC_transporter-like_ATP-bd"/>
</dbReference>
<keyword evidence="3" id="KW-0547">Nucleotide-binding</keyword>
<keyword evidence="7" id="KW-1185">Reference proteome</keyword>
<dbReference type="NCBIfam" id="NF007739">
    <property type="entry name" value="PRK10419.1"/>
    <property type="match status" value="2"/>
</dbReference>